<evidence type="ECO:0000313" key="2">
    <source>
        <dbReference type="EMBL" id="PHT78985.1"/>
    </source>
</evidence>
<protein>
    <recommendedName>
        <fullName evidence="4">Retrotransposon gag domain-containing protein</fullName>
    </recommendedName>
</protein>
<evidence type="ECO:0000313" key="3">
    <source>
        <dbReference type="Proteomes" id="UP000222542"/>
    </source>
</evidence>
<proteinExistence type="predicted"/>
<feature type="region of interest" description="Disordered" evidence="1">
    <location>
        <begin position="133"/>
        <end position="152"/>
    </location>
</feature>
<dbReference type="AlphaFoldDB" id="A0A2G2ZAT6"/>
<evidence type="ECO:0008006" key="4">
    <source>
        <dbReference type="Google" id="ProtNLM"/>
    </source>
</evidence>
<accession>A0A2G2ZAT6</accession>
<organism evidence="2 3">
    <name type="scientific">Capsicum annuum</name>
    <name type="common">Capsicum pepper</name>
    <dbReference type="NCBI Taxonomy" id="4072"/>
    <lineage>
        <taxon>Eukaryota</taxon>
        <taxon>Viridiplantae</taxon>
        <taxon>Streptophyta</taxon>
        <taxon>Embryophyta</taxon>
        <taxon>Tracheophyta</taxon>
        <taxon>Spermatophyta</taxon>
        <taxon>Magnoliopsida</taxon>
        <taxon>eudicotyledons</taxon>
        <taxon>Gunneridae</taxon>
        <taxon>Pentapetalae</taxon>
        <taxon>asterids</taxon>
        <taxon>lamiids</taxon>
        <taxon>Solanales</taxon>
        <taxon>Solanaceae</taxon>
        <taxon>Solanoideae</taxon>
        <taxon>Capsiceae</taxon>
        <taxon>Capsicum</taxon>
    </lineage>
</organism>
<evidence type="ECO:0000256" key="1">
    <source>
        <dbReference type="SAM" id="MobiDB-lite"/>
    </source>
</evidence>
<comment type="caution">
    <text evidence="2">The sequence shown here is derived from an EMBL/GenBank/DDBJ whole genome shotgun (WGS) entry which is preliminary data.</text>
</comment>
<sequence length="219" mass="24765">MPEEKGTDRCFMKPNDQTEPVWACDQAFSSQYAMTIMIVVVDSGGGGCDVTLLDVSSWSGIRAPVPAKSYLTMEETRAKTMEEHIKKVELQLLQHIAEANQKAMTTNEKNNELGKKLDLLMKKMFSERDEILGAPPGGGLQNNGVVNHPRNMDLKATPAGRNQLHNFSHKVEFPYFEDGDPQTWIRKCDKYLHDNQVKDPEEKLEMVVLHLKRSTSLFT</sequence>
<keyword evidence="3" id="KW-1185">Reference proteome</keyword>
<reference evidence="2 3" key="2">
    <citation type="journal article" date="2017" name="Genome Biol.">
        <title>New reference genome sequences of hot pepper reveal the massive evolution of plant disease-resistance genes by retroduplication.</title>
        <authorList>
            <person name="Kim S."/>
            <person name="Park J."/>
            <person name="Yeom S.I."/>
            <person name="Kim Y.M."/>
            <person name="Seo E."/>
            <person name="Kim K.T."/>
            <person name="Kim M.S."/>
            <person name="Lee J.M."/>
            <person name="Cheong K."/>
            <person name="Shin H.S."/>
            <person name="Kim S.B."/>
            <person name="Han K."/>
            <person name="Lee J."/>
            <person name="Park M."/>
            <person name="Lee H.A."/>
            <person name="Lee H.Y."/>
            <person name="Lee Y."/>
            <person name="Oh S."/>
            <person name="Lee J.H."/>
            <person name="Choi E."/>
            <person name="Choi E."/>
            <person name="Lee S.E."/>
            <person name="Jeon J."/>
            <person name="Kim H."/>
            <person name="Choi G."/>
            <person name="Song H."/>
            <person name="Lee J."/>
            <person name="Lee S.C."/>
            <person name="Kwon J.K."/>
            <person name="Lee H.Y."/>
            <person name="Koo N."/>
            <person name="Hong Y."/>
            <person name="Kim R.W."/>
            <person name="Kang W.H."/>
            <person name="Huh J.H."/>
            <person name="Kang B.C."/>
            <person name="Yang T.J."/>
            <person name="Lee Y.H."/>
            <person name="Bennetzen J.L."/>
            <person name="Choi D."/>
        </authorList>
    </citation>
    <scope>NUCLEOTIDE SEQUENCE [LARGE SCALE GENOMIC DNA]</scope>
    <source>
        <strain evidence="3">cv. CM334</strain>
    </source>
</reference>
<gene>
    <name evidence="2" type="ORF">T459_17037</name>
</gene>
<dbReference type="Proteomes" id="UP000222542">
    <property type="component" value="Unassembled WGS sequence"/>
</dbReference>
<dbReference type="EMBL" id="AYRZ02000006">
    <property type="protein sequence ID" value="PHT78985.1"/>
    <property type="molecule type" value="Genomic_DNA"/>
</dbReference>
<name>A0A2G2ZAT6_CAPAN</name>
<reference evidence="2 3" key="1">
    <citation type="journal article" date="2014" name="Nat. Genet.">
        <title>Genome sequence of the hot pepper provides insights into the evolution of pungency in Capsicum species.</title>
        <authorList>
            <person name="Kim S."/>
            <person name="Park M."/>
            <person name="Yeom S.I."/>
            <person name="Kim Y.M."/>
            <person name="Lee J.M."/>
            <person name="Lee H.A."/>
            <person name="Seo E."/>
            <person name="Choi J."/>
            <person name="Cheong K."/>
            <person name="Kim K.T."/>
            <person name="Jung K."/>
            <person name="Lee G.W."/>
            <person name="Oh S.K."/>
            <person name="Bae C."/>
            <person name="Kim S.B."/>
            <person name="Lee H.Y."/>
            <person name="Kim S.Y."/>
            <person name="Kim M.S."/>
            <person name="Kang B.C."/>
            <person name="Jo Y.D."/>
            <person name="Yang H.B."/>
            <person name="Jeong H.J."/>
            <person name="Kang W.H."/>
            <person name="Kwon J.K."/>
            <person name="Shin C."/>
            <person name="Lim J.Y."/>
            <person name="Park J.H."/>
            <person name="Huh J.H."/>
            <person name="Kim J.S."/>
            <person name="Kim B.D."/>
            <person name="Cohen O."/>
            <person name="Paran I."/>
            <person name="Suh M.C."/>
            <person name="Lee S.B."/>
            <person name="Kim Y.K."/>
            <person name="Shin Y."/>
            <person name="Noh S.J."/>
            <person name="Park J."/>
            <person name="Seo Y.S."/>
            <person name="Kwon S.Y."/>
            <person name="Kim H.A."/>
            <person name="Park J.M."/>
            <person name="Kim H.J."/>
            <person name="Choi S.B."/>
            <person name="Bosland P.W."/>
            <person name="Reeves G."/>
            <person name="Jo S.H."/>
            <person name="Lee B.W."/>
            <person name="Cho H.T."/>
            <person name="Choi H.S."/>
            <person name="Lee M.S."/>
            <person name="Yu Y."/>
            <person name="Do Choi Y."/>
            <person name="Park B.S."/>
            <person name="van Deynze A."/>
            <person name="Ashrafi H."/>
            <person name="Hill T."/>
            <person name="Kim W.T."/>
            <person name="Pai H.S."/>
            <person name="Ahn H.K."/>
            <person name="Yeam I."/>
            <person name="Giovannoni J.J."/>
            <person name="Rose J.K."/>
            <person name="Sorensen I."/>
            <person name="Lee S.J."/>
            <person name="Kim R.W."/>
            <person name="Choi I.Y."/>
            <person name="Choi B.S."/>
            <person name="Lim J.S."/>
            <person name="Lee Y.H."/>
            <person name="Choi D."/>
        </authorList>
    </citation>
    <scope>NUCLEOTIDE SEQUENCE [LARGE SCALE GENOMIC DNA]</scope>
    <source>
        <strain evidence="3">cv. CM334</strain>
    </source>
</reference>
<dbReference type="Gramene" id="PHT78985">
    <property type="protein sequence ID" value="PHT78985"/>
    <property type="gene ID" value="T459_17037"/>
</dbReference>